<comment type="caution">
    <text evidence="1">The sequence shown here is derived from an EMBL/GenBank/DDBJ whole genome shotgun (WGS) entry which is preliminary data.</text>
</comment>
<name>A0A930Y446_9PAST</name>
<organism evidence="1">
    <name type="scientific">Gallibacterium anatis</name>
    <dbReference type="NCBI Taxonomy" id="750"/>
    <lineage>
        <taxon>Bacteria</taxon>
        <taxon>Pseudomonadati</taxon>
        <taxon>Pseudomonadota</taxon>
        <taxon>Gammaproteobacteria</taxon>
        <taxon>Pasteurellales</taxon>
        <taxon>Pasteurellaceae</taxon>
        <taxon>Gallibacterium</taxon>
    </lineage>
</organism>
<gene>
    <name evidence="1" type="ORF">INT80_11470</name>
</gene>
<accession>A0A930Y446</accession>
<dbReference type="AlphaFoldDB" id="A0A930Y446"/>
<proteinExistence type="predicted"/>
<reference evidence="1" key="1">
    <citation type="submission" date="2020-11" db="EMBL/GenBank/DDBJ databases">
        <title>Gallibacterium anatis 1637, full genome, WGS.</title>
        <authorList>
            <person name="Laishevtcev A.I."/>
            <person name="Yakimova E.A."/>
            <person name="Petkovich D."/>
            <person name="Stepanova T.V."/>
            <person name="Kalendr R.S."/>
            <person name="Rubalsky E.O."/>
            <person name="Zulkarneev E.R."/>
            <person name="Aleshkin A.V."/>
        </authorList>
    </citation>
    <scope>NUCLEOTIDE SEQUENCE</scope>
    <source>
        <strain evidence="1">1637</strain>
    </source>
</reference>
<protein>
    <submittedName>
        <fullName evidence="1">Uncharacterized protein</fullName>
    </submittedName>
</protein>
<dbReference type="EMBL" id="JADION010000036">
    <property type="protein sequence ID" value="MBF4102904.1"/>
    <property type="molecule type" value="Genomic_DNA"/>
</dbReference>
<sequence length="93" mass="11073">MGGKERFAQVYFKTPDLPTDPLFYEQYYLQESKVIGAWEHYTGRRYKIGQFEPSGPFSVAEEVADYRNPELRANIDKNWRHGYEFATREEDKL</sequence>
<evidence type="ECO:0000313" key="1">
    <source>
        <dbReference type="EMBL" id="MBF4102904.1"/>
    </source>
</evidence>